<feature type="compositionally biased region" description="Basic residues" evidence="1">
    <location>
        <begin position="104"/>
        <end position="122"/>
    </location>
</feature>
<evidence type="ECO:0000313" key="2">
    <source>
        <dbReference type="EMBL" id="MBI3129530.1"/>
    </source>
</evidence>
<feature type="compositionally biased region" description="Acidic residues" evidence="1">
    <location>
        <begin position="53"/>
        <end position="85"/>
    </location>
</feature>
<sequence>MPTPQHEPRSPSAASPARAEAKGRPKAHAPLRPRNSWPENDHVRASRRPLHDEEPEEGDEDLEEKDEWEEDPDEEEEGEETEEDYEHYLPPSLRSRREEVTRPIKAKLRKRPFQRGRRSLED</sequence>
<feature type="region of interest" description="Disordered" evidence="1">
    <location>
        <begin position="1"/>
        <end position="122"/>
    </location>
</feature>
<feature type="compositionally biased region" description="Basic and acidic residues" evidence="1">
    <location>
        <begin position="39"/>
        <end position="52"/>
    </location>
</feature>
<evidence type="ECO:0000313" key="3">
    <source>
        <dbReference type="Proteomes" id="UP000782312"/>
    </source>
</evidence>
<comment type="caution">
    <text evidence="2">The sequence shown here is derived from an EMBL/GenBank/DDBJ whole genome shotgun (WGS) entry which is preliminary data.</text>
</comment>
<proteinExistence type="predicted"/>
<gene>
    <name evidence="2" type="ORF">HYZ11_18130</name>
</gene>
<dbReference type="Proteomes" id="UP000782312">
    <property type="component" value="Unassembled WGS sequence"/>
</dbReference>
<evidence type="ECO:0000256" key="1">
    <source>
        <dbReference type="SAM" id="MobiDB-lite"/>
    </source>
</evidence>
<protein>
    <submittedName>
        <fullName evidence="2">Uncharacterized protein</fullName>
    </submittedName>
</protein>
<organism evidence="2 3">
    <name type="scientific">Tectimicrobiota bacterium</name>
    <dbReference type="NCBI Taxonomy" id="2528274"/>
    <lineage>
        <taxon>Bacteria</taxon>
        <taxon>Pseudomonadati</taxon>
        <taxon>Nitrospinota/Tectimicrobiota group</taxon>
        <taxon>Candidatus Tectimicrobiota</taxon>
    </lineage>
</organism>
<accession>A0A932I441</accession>
<name>A0A932I441_UNCTE</name>
<dbReference type="AlphaFoldDB" id="A0A932I441"/>
<reference evidence="2" key="1">
    <citation type="submission" date="2020-07" db="EMBL/GenBank/DDBJ databases">
        <title>Huge and variable diversity of episymbiotic CPR bacteria and DPANN archaea in groundwater ecosystems.</title>
        <authorList>
            <person name="He C.Y."/>
            <person name="Keren R."/>
            <person name="Whittaker M."/>
            <person name="Farag I.F."/>
            <person name="Doudna J."/>
            <person name="Cate J.H.D."/>
            <person name="Banfield J.F."/>
        </authorList>
    </citation>
    <scope>NUCLEOTIDE SEQUENCE</scope>
    <source>
        <strain evidence="2">NC_groundwater_763_Ag_S-0.2um_68_21</strain>
    </source>
</reference>
<dbReference type="EMBL" id="JACPUR010000041">
    <property type="protein sequence ID" value="MBI3129530.1"/>
    <property type="molecule type" value="Genomic_DNA"/>
</dbReference>